<name>A0ABY2M3K9_9LEPT</name>
<sequence>MVWSLVYMFPFGIIGDLDSNCRGIHLTFGIKKIFLGKFYEEKNWDRTRFTLNLESTATFRSSRW</sequence>
<evidence type="ECO:0000313" key="2">
    <source>
        <dbReference type="Proteomes" id="UP000298200"/>
    </source>
</evidence>
<protein>
    <submittedName>
        <fullName evidence="1">Uncharacterized protein</fullName>
    </submittedName>
</protein>
<gene>
    <name evidence="1" type="ORF">EHQ46_05725</name>
</gene>
<dbReference type="EMBL" id="RQFU01000006">
    <property type="protein sequence ID" value="TGL23138.1"/>
    <property type="molecule type" value="Genomic_DNA"/>
</dbReference>
<organism evidence="1 2">
    <name type="scientific">Leptospira yanagawae</name>
    <dbReference type="NCBI Taxonomy" id="293069"/>
    <lineage>
        <taxon>Bacteria</taxon>
        <taxon>Pseudomonadati</taxon>
        <taxon>Spirochaetota</taxon>
        <taxon>Spirochaetia</taxon>
        <taxon>Leptospirales</taxon>
        <taxon>Leptospiraceae</taxon>
        <taxon>Leptospira</taxon>
    </lineage>
</organism>
<dbReference type="Proteomes" id="UP000298200">
    <property type="component" value="Unassembled WGS sequence"/>
</dbReference>
<comment type="caution">
    <text evidence="1">The sequence shown here is derived from an EMBL/GenBank/DDBJ whole genome shotgun (WGS) entry which is preliminary data.</text>
</comment>
<keyword evidence="2" id="KW-1185">Reference proteome</keyword>
<proteinExistence type="predicted"/>
<reference evidence="2" key="1">
    <citation type="journal article" date="2019" name="PLoS Negl. Trop. Dis.">
        <title>Revisiting the worldwide diversity of Leptospira species in the environment.</title>
        <authorList>
            <person name="Vincent A.T."/>
            <person name="Schiettekatte O."/>
            <person name="Bourhy P."/>
            <person name="Veyrier F.J."/>
            <person name="Picardeau M."/>
        </authorList>
    </citation>
    <scope>NUCLEOTIDE SEQUENCE [LARGE SCALE GENOMIC DNA]</scope>
    <source>
        <strain evidence="2">201800272</strain>
    </source>
</reference>
<accession>A0ABY2M3K9</accession>
<evidence type="ECO:0000313" key="1">
    <source>
        <dbReference type="EMBL" id="TGL23138.1"/>
    </source>
</evidence>